<keyword evidence="2" id="KW-1185">Reference proteome</keyword>
<proteinExistence type="predicted"/>
<protein>
    <submittedName>
        <fullName evidence="1">Uncharacterized protein</fullName>
    </submittedName>
</protein>
<organism evidence="1">
    <name type="scientific">Oryza brachyantha</name>
    <name type="common">malo sina</name>
    <dbReference type="NCBI Taxonomy" id="4533"/>
    <lineage>
        <taxon>Eukaryota</taxon>
        <taxon>Viridiplantae</taxon>
        <taxon>Streptophyta</taxon>
        <taxon>Embryophyta</taxon>
        <taxon>Tracheophyta</taxon>
        <taxon>Spermatophyta</taxon>
        <taxon>Magnoliopsida</taxon>
        <taxon>Liliopsida</taxon>
        <taxon>Poales</taxon>
        <taxon>Poaceae</taxon>
        <taxon>BOP clade</taxon>
        <taxon>Oryzoideae</taxon>
        <taxon>Oryzeae</taxon>
        <taxon>Oryzinae</taxon>
        <taxon>Oryza</taxon>
    </lineage>
</organism>
<dbReference type="EnsemblPlants" id="OB12G16990.1">
    <property type="protein sequence ID" value="OB12G16990.1"/>
    <property type="gene ID" value="OB12G16990"/>
</dbReference>
<evidence type="ECO:0000313" key="2">
    <source>
        <dbReference type="Proteomes" id="UP000006038"/>
    </source>
</evidence>
<dbReference type="HOGENOM" id="CLU_2310414_0_0_1"/>
<sequence length="100" mass="11376">MYHHPSSYSNVASPPTAYEHSQVSMMPLHYLYHFFFTSVSLCPSPYTTSHLALLTSGDRNWALFHHILSILPWGLGSWNKDHKIVATLSPLHDNACELHD</sequence>
<name>J3NCJ1_ORYBR</name>
<evidence type="ECO:0000313" key="1">
    <source>
        <dbReference type="EnsemblPlants" id="OB12G16990.1"/>
    </source>
</evidence>
<reference evidence="1" key="1">
    <citation type="journal article" date="2013" name="Nat. Commun.">
        <title>Whole-genome sequencing of Oryza brachyantha reveals mechanisms underlying Oryza genome evolution.</title>
        <authorList>
            <person name="Chen J."/>
            <person name="Huang Q."/>
            <person name="Gao D."/>
            <person name="Wang J."/>
            <person name="Lang Y."/>
            <person name="Liu T."/>
            <person name="Li B."/>
            <person name="Bai Z."/>
            <person name="Luis Goicoechea J."/>
            <person name="Liang C."/>
            <person name="Chen C."/>
            <person name="Zhang W."/>
            <person name="Sun S."/>
            <person name="Liao Y."/>
            <person name="Zhang X."/>
            <person name="Yang L."/>
            <person name="Song C."/>
            <person name="Wang M."/>
            <person name="Shi J."/>
            <person name="Liu G."/>
            <person name="Liu J."/>
            <person name="Zhou H."/>
            <person name="Zhou W."/>
            <person name="Yu Q."/>
            <person name="An N."/>
            <person name="Chen Y."/>
            <person name="Cai Q."/>
            <person name="Wang B."/>
            <person name="Liu B."/>
            <person name="Min J."/>
            <person name="Huang Y."/>
            <person name="Wu H."/>
            <person name="Li Z."/>
            <person name="Zhang Y."/>
            <person name="Yin Y."/>
            <person name="Song W."/>
            <person name="Jiang J."/>
            <person name="Jackson S.A."/>
            <person name="Wing R.A."/>
            <person name="Wang J."/>
            <person name="Chen M."/>
        </authorList>
    </citation>
    <scope>NUCLEOTIDE SEQUENCE [LARGE SCALE GENOMIC DNA]</scope>
    <source>
        <strain evidence="1">cv. IRGC 101232</strain>
    </source>
</reference>
<dbReference type="Gramene" id="OB12G16990.1">
    <property type="protein sequence ID" value="OB12G16990.1"/>
    <property type="gene ID" value="OB12G16990"/>
</dbReference>
<reference evidence="1" key="2">
    <citation type="submission" date="2013-04" db="UniProtKB">
        <authorList>
            <consortium name="EnsemblPlants"/>
        </authorList>
    </citation>
    <scope>IDENTIFICATION</scope>
</reference>
<accession>J3NCJ1</accession>
<dbReference type="Proteomes" id="UP000006038">
    <property type="component" value="Chromosome 12"/>
</dbReference>
<dbReference type="AlphaFoldDB" id="J3NCJ1"/>